<dbReference type="AlphaFoldDB" id="A0A429LBA3"/>
<dbReference type="EMBL" id="RFBY01000094">
    <property type="protein sequence ID" value="RSP70005.1"/>
    <property type="molecule type" value="Genomic_DNA"/>
</dbReference>
<reference evidence="1 2" key="1">
    <citation type="submission" date="2018-10" db="EMBL/GenBank/DDBJ databases">
        <title>GWAS and RNA-Seq identify cryptic mechanisms of antimicrobial resistance in Acinetobacter baumannii.</title>
        <authorList>
            <person name="Sahl J.W."/>
        </authorList>
    </citation>
    <scope>NUCLEOTIDE SEQUENCE [LARGE SCALE GENOMIC DNA]</scope>
    <source>
        <strain evidence="1 2">TG31299</strain>
    </source>
</reference>
<dbReference type="Proteomes" id="UP000269597">
    <property type="component" value="Unassembled WGS sequence"/>
</dbReference>
<dbReference type="RefSeq" id="WP_125565035.1">
    <property type="nucleotide sequence ID" value="NZ_RFBY01000094.1"/>
</dbReference>
<protein>
    <submittedName>
        <fullName evidence="1">Uncharacterized protein</fullName>
    </submittedName>
</protein>
<gene>
    <name evidence="1" type="ORF">EA722_17860</name>
</gene>
<evidence type="ECO:0000313" key="2">
    <source>
        <dbReference type="Proteomes" id="UP000269597"/>
    </source>
</evidence>
<proteinExistence type="predicted"/>
<organism evidence="1 2">
    <name type="scientific">Acinetobacter baumannii</name>
    <dbReference type="NCBI Taxonomy" id="470"/>
    <lineage>
        <taxon>Bacteria</taxon>
        <taxon>Pseudomonadati</taxon>
        <taxon>Pseudomonadota</taxon>
        <taxon>Gammaproteobacteria</taxon>
        <taxon>Moraxellales</taxon>
        <taxon>Moraxellaceae</taxon>
        <taxon>Acinetobacter</taxon>
        <taxon>Acinetobacter calcoaceticus/baumannii complex</taxon>
    </lineage>
</organism>
<name>A0A429LBA3_ACIBA</name>
<comment type="caution">
    <text evidence="1">The sequence shown here is derived from an EMBL/GenBank/DDBJ whole genome shotgun (WGS) entry which is preliminary data.</text>
</comment>
<evidence type="ECO:0000313" key="1">
    <source>
        <dbReference type="EMBL" id="RSP70005.1"/>
    </source>
</evidence>
<sequence>MLVTSPPYADAIDYTFAQRLSLYLIGYDDFQIKNISNVEIGARRKRAKSTSTINWAKELSEALNIQKRFLSEKGFLSFVLPHKDAGRNIGVEAITANLEADSYELIFEVDRAIRQLKTRQSWTSIKKEIVQIYGKKR</sequence>
<accession>A0A429LBA3</accession>